<dbReference type="AlphaFoldDB" id="A0AAN7KR96"/>
<keyword evidence="3" id="KW-1185">Reference proteome</keyword>
<dbReference type="PANTHER" id="PTHR43798:SF33">
    <property type="entry name" value="HYDROLASE, PUTATIVE (AFU_ORTHOLOGUE AFUA_2G14860)-RELATED"/>
    <property type="match status" value="1"/>
</dbReference>
<dbReference type="GO" id="GO:0047372">
    <property type="term" value="F:monoacylglycerol lipase activity"/>
    <property type="evidence" value="ECO:0007669"/>
    <property type="project" value="TreeGrafter"/>
</dbReference>
<protein>
    <recommendedName>
        <fullName evidence="1">AB hydrolase-1 domain-containing protein</fullName>
    </recommendedName>
</protein>
<dbReference type="GO" id="GO:0046464">
    <property type="term" value="P:acylglycerol catabolic process"/>
    <property type="evidence" value="ECO:0007669"/>
    <property type="project" value="TreeGrafter"/>
</dbReference>
<dbReference type="InterPro" id="IPR050266">
    <property type="entry name" value="AB_hydrolase_sf"/>
</dbReference>
<gene>
    <name evidence="2" type="ORF">SAY86_027709</name>
</gene>
<organism evidence="2 3">
    <name type="scientific">Trapa natans</name>
    <name type="common">Water chestnut</name>
    <dbReference type="NCBI Taxonomy" id="22666"/>
    <lineage>
        <taxon>Eukaryota</taxon>
        <taxon>Viridiplantae</taxon>
        <taxon>Streptophyta</taxon>
        <taxon>Embryophyta</taxon>
        <taxon>Tracheophyta</taxon>
        <taxon>Spermatophyta</taxon>
        <taxon>Magnoliopsida</taxon>
        <taxon>eudicotyledons</taxon>
        <taxon>Gunneridae</taxon>
        <taxon>Pentapetalae</taxon>
        <taxon>rosids</taxon>
        <taxon>malvids</taxon>
        <taxon>Myrtales</taxon>
        <taxon>Lythraceae</taxon>
        <taxon>Trapa</taxon>
    </lineage>
</organism>
<sequence>MERGPAGGEVVLLIHGLGLSSYSFRSVIEYLGSKGVCAVAIDLPGSGFSDRTIVVEEDVEIVETGQMPYQELDNPRVSRCLNWAQRRWAGSLIR</sequence>
<dbReference type="Proteomes" id="UP001346149">
    <property type="component" value="Unassembled WGS sequence"/>
</dbReference>
<accession>A0AAN7KR96</accession>
<evidence type="ECO:0000313" key="2">
    <source>
        <dbReference type="EMBL" id="KAK4769559.1"/>
    </source>
</evidence>
<evidence type="ECO:0000313" key="3">
    <source>
        <dbReference type="Proteomes" id="UP001346149"/>
    </source>
</evidence>
<dbReference type="InterPro" id="IPR029058">
    <property type="entry name" value="AB_hydrolase_fold"/>
</dbReference>
<comment type="caution">
    <text evidence="2">The sequence shown here is derived from an EMBL/GenBank/DDBJ whole genome shotgun (WGS) entry which is preliminary data.</text>
</comment>
<dbReference type="GO" id="GO:0016020">
    <property type="term" value="C:membrane"/>
    <property type="evidence" value="ECO:0007669"/>
    <property type="project" value="TreeGrafter"/>
</dbReference>
<dbReference type="PANTHER" id="PTHR43798">
    <property type="entry name" value="MONOACYLGLYCEROL LIPASE"/>
    <property type="match status" value="1"/>
</dbReference>
<evidence type="ECO:0000259" key="1">
    <source>
        <dbReference type="Pfam" id="PF00561"/>
    </source>
</evidence>
<dbReference type="InterPro" id="IPR000073">
    <property type="entry name" value="AB_hydrolase_1"/>
</dbReference>
<feature type="domain" description="AB hydrolase-1" evidence="1">
    <location>
        <begin position="10"/>
        <end position="54"/>
    </location>
</feature>
<dbReference type="EMBL" id="JAXQNO010000021">
    <property type="protein sequence ID" value="KAK4769559.1"/>
    <property type="molecule type" value="Genomic_DNA"/>
</dbReference>
<reference evidence="2 3" key="1">
    <citation type="journal article" date="2023" name="Hortic Res">
        <title>Pangenome of water caltrop reveals structural variations and asymmetric subgenome divergence after allopolyploidization.</title>
        <authorList>
            <person name="Zhang X."/>
            <person name="Chen Y."/>
            <person name="Wang L."/>
            <person name="Yuan Y."/>
            <person name="Fang M."/>
            <person name="Shi L."/>
            <person name="Lu R."/>
            <person name="Comes H.P."/>
            <person name="Ma Y."/>
            <person name="Chen Y."/>
            <person name="Huang G."/>
            <person name="Zhou Y."/>
            <person name="Zheng Z."/>
            <person name="Qiu Y."/>
        </authorList>
    </citation>
    <scope>NUCLEOTIDE SEQUENCE [LARGE SCALE GENOMIC DNA]</scope>
    <source>
        <strain evidence="2">F231</strain>
    </source>
</reference>
<dbReference type="SUPFAM" id="SSF53474">
    <property type="entry name" value="alpha/beta-Hydrolases"/>
    <property type="match status" value="1"/>
</dbReference>
<dbReference type="Pfam" id="PF00561">
    <property type="entry name" value="Abhydrolase_1"/>
    <property type="match status" value="1"/>
</dbReference>
<proteinExistence type="predicted"/>
<dbReference type="Gene3D" id="3.40.50.1820">
    <property type="entry name" value="alpha/beta hydrolase"/>
    <property type="match status" value="1"/>
</dbReference>
<name>A0AAN7KR96_TRANT</name>